<protein>
    <recommendedName>
        <fullName evidence="4">SPOR domain-containing protein</fullName>
    </recommendedName>
</protein>
<keyword evidence="1" id="KW-0732">Signal</keyword>
<dbReference type="EMBL" id="CYSR01000011">
    <property type="protein sequence ID" value="CUH99108.1"/>
    <property type="molecule type" value="Genomic_DNA"/>
</dbReference>
<dbReference type="STRING" id="1396826.PHA8399_01224"/>
<dbReference type="RefSeq" id="WP_058285498.1">
    <property type="nucleotide sequence ID" value="NZ_CYSR01000011.1"/>
</dbReference>
<evidence type="ECO:0000313" key="3">
    <source>
        <dbReference type="Proteomes" id="UP000051326"/>
    </source>
</evidence>
<sequence>MKQHLLIAAAAAALLALSTPAQAAECFADYKAKQDNPLRLHYGVIQLSGACQKQAARSEIQARIASDGWKLLNVLTVFGPEGLQERKANAGPYYLRF</sequence>
<evidence type="ECO:0008006" key="4">
    <source>
        <dbReference type="Google" id="ProtNLM"/>
    </source>
</evidence>
<accession>A0A0P1H7H9</accession>
<evidence type="ECO:0000313" key="2">
    <source>
        <dbReference type="EMBL" id="CUH99108.1"/>
    </source>
</evidence>
<organism evidence="2 3">
    <name type="scientific">Leisingera aquaemixtae</name>
    <dbReference type="NCBI Taxonomy" id="1396826"/>
    <lineage>
        <taxon>Bacteria</taxon>
        <taxon>Pseudomonadati</taxon>
        <taxon>Pseudomonadota</taxon>
        <taxon>Alphaproteobacteria</taxon>
        <taxon>Rhodobacterales</taxon>
        <taxon>Roseobacteraceae</taxon>
        <taxon>Leisingera</taxon>
    </lineage>
</organism>
<proteinExistence type="predicted"/>
<feature type="signal peptide" evidence="1">
    <location>
        <begin position="1"/>
        <end position="23"/>
    </location>
</feature>
<evidence type="ECO:0000256" key="1">
    <source>
        <dbReference type="SAM" id="SignalP"/>
    </source>
</evidence>
<feature type="chain" id="PRO_5006064147" description="SPOR domain-containing protein" evidence="1">
    <location>
        <begin position="24"/>
        <end position="97"/>
    </location>
</feature>
<reference evidence="2 3" key="1">
    <citation type="submission" date="2015-09" db="EMBL/GenBank/DDBJ databases">
        <authorList>
            <consortium name="Swine Surveillance"/>
        </authorList>
    </citation>
    <scope>NUCLEOTIDE SEQUENCE [LARGE SCALE GENOMIC DNA]</scope>
    <source>
        <strain evidence="2 3">CECT 8399</strain>
    </source>
</reference>
<name>A0A0P1H7H9_9RHOB</name>
<dbReference type="AlphaFoldDB" id="A0A0P1H7H9"/>
<gene>
    <name evidence="2" type="ORF">PHA8399_01224</name>
</gene>
<dbReference type="Proteomes" id="UP000051326">
    <property type="component" value="Unassembled WGS sequence"/>
</dbReference>